<sequence length="70" mass="7602">MASFKERANHSRYTKILGSIFVLPIIALLGFLDVIPVSTEVAWIALAAFAVGVVVLIVKFKGKNPADQMD</sequence>
<organism evidence="2 3">
    <name type="scientific">Salinicoccus hispanicus</name>
    <dbReference type="NCBI Taxonomy" id="157225"/>
    <lineage>
        <taxon>Bacteria</taxon>
        <taxon>Bacillati</taxon>
        <taxon>Bacillota</taxon>
        <taxon>Bacilli</taxon>
        <taxon>Bacillales</taxon>
        <taxon>Staphylococcaceae</taxon>
        <taxon>Salinicoccus</taxon>
    </lineage>
</organism>
<feature type="transmembrane region" description="Helical" evidence="1">
    <location>
        <begin position="41"/>
        <end position="60"/>
    </location>
</feature>
<gene>
    <name evidence="2" type="ORF">GQ671_04505</name>
</gene>
<dbReference type="RefSeq" id="WP_160653274.1">
    <property type="nucleotide sequence ID" value="NZ_JBHRWU010000001.1"/>
</dbReference>
<reference evidence="2 3" key="1">
    <citation type="submission" date="2019-12" db="EMBL/GenBank/DDBJ databases">
        <title>Salinicoccus cyprini sp. nov., isolated from gastro-intestinal tract of mirror carp, Cyprinus carpio var. specularis, collected from Gobind Sagar Reservoir, Himachal Pradesh, India.</title>
        <authorList>
            <person name="Talwar C."/>
            <person name="Singh A.K."/>
            <person name="Lal R."/>
            <person name="Negi R.K."/>
        </authorList>
    </citation>
    <scope>NUCLEOTIDE SEQUENCE [LARGE SCALE GENOMIC DNA]</scope>
    <source>
        <strain evidence="2 3">J-82</strain>
    </source>
</reference>
<keyword evidence="3" id="KW-1185">Reference proteome</keyword>
<feature type="transmembrane region" description="Helical" evidence="1">
    <location>
        <begin position="16"/>
        <end position="35"/>
    </location>
</feature>
<dbReference type="Proteomes" id="UP000436284">
    <property type="component" value="Unassembled WGS sequence"/>
</dbReference>
<name>A0A6N8U4N1_9STAP</name>
<keyword evidence="1" id="KW-1133">Transmembrane helix</keyword>
<evidence type="ECO:0000256" key="1">
    <source>
        <dbReference type="SAM" id="Phobius"/>
    </source>
</evidence>
<keyword evidence="1" id="KW-0812">Transmembrane</keyword>
<dbReference type="AlphaFoldDB" id="A0A6N8U4N1"/>
<dbReference type="OrthoDB" id="2721535at2"/>
<evidence type="ECO:0000313" key="2">
    <source>
        <dbReference type="EMBL" id="MXQ50559.1"/>
    </source>
</evidence>
<protein>
    <submittedName>
        <fullName evidence="2">Uncharacterized protein</fullName>
    </submittedName>
</protein>
<comment type="caution">
    <text evidence="2">The sequence shown here is derived from an EMBL/GenBank/DDBJ whole genome shotgun (WGS) entry which is preliminary data.</text>
</comment>
<evidence type="ECO:0000313" key="3">
    <source>
        <dbReference type="Proteomes" id="UP000436284"/>
    </source>
</evidence>
<dbReference type="EMBL" id="WUUK01000001">
    <property type="protein sequence ID" value="MXQ50559.1"/>
    <property type="molecule type" value="Genomic_DNA"/>
</dbReference>
<proteinExistence type="predicted"/>
<keyword evidence="1" id="KW-0472">Membrane</keyword>
<accession>A0A6N8U4N1</accession>